<evidence type="ECO:0000256" key="8">
    <source>
        <dbReference type="PROSITE-ProRule" id="PRU00094"/>
    </source>
</evidence>
<dbReference type="SMART" id="SM00401">
    <property type="entry name" value="ZnF_GATA"/>
    <property type="match status" value="1"/>
</dbReference>
<accession>A0A0D2CLI1</accession>
<evidence type="ECO:0000256" key="10">
    <source>
        <dbReference type="SAM" id="MobiDB-lite"/>
    </source>
</evidence>
<dbReference type="PANTHER" id="PTHR16466:SF6">
    <property type="entry name" value="TELOMERIC REPEAT-BINDING FACTOR 2-INTERACTING PROTEIN 1"/>
    <property type="match status" value="1"/>
</dbReference>
<organism evidence="12 13">
    <name type="scientific">Cladophialophora immunda</name>
    <dbReference type="NCBI Taxonomy" id="569365"/>
    <lineage>
        <taxon>Eukaryota</taxon>
        <taxon>Fungi</taxon>
        <taxon>Dikarya</taxon>
        <taxon>Ascomycota</taxon>
        <taxon>Pezizomycotina</taxon>
        <taxon>Eurotiomycetes</taxon>
        <taxon>Chaetothyriomycetidae</taxon>
        <taxon>Chaetothyriales</taxon>
        <taxon>Herpotrichiellaceae</taxon>
        <taxon>Cladophialophora</taxon>
    </lineage>
</organism>
<dbReference type="RefSeq" id="XP_016244640.1">
    <property type="nucleotide sequence ID" value="XM_016397449.1"/>
</dbReference>
<feature type="region of interest" description="Disordered" evidence="10">
    <location>
        <begin position="475"/>
        <end position="736"/>
    </location>
</feature>
<evidence type="ECO:0000256" key="7">
    <source>
        <dbReference type="ARBA" id="ARBA00023242"/>
    </source>
</evidence>
<sequence length="1008" mass="112660">MSGHIVYHGVPRTHNDDNDSQPRATLFAGQRLWFSHVIPQRQQMIQNARLNGAIIVDRDTDADVRLVDHLRKNNAPGTHSYRYVELSIRNGQLENLADHAVGAPSRVSRPVGSTVTAPKSGRTPFTPEDDRFLWEWMKPFIDRGGAWKGNEIYKQMEEVNPRHTFQSWRDRWIKHTQFQKRPVSEAVALENSHVDKPAARPAHPLQKKKRRRELHDDGEEERAKPESAPNRSTTAAVGRDADRLPDAVAPHGEGSRTVRTSPELSKRAGEFDVGKEAQLSTKPQSPSRGAFTEEEYHELYEMAETYAGWEFDDFDTPWEELAQHRGTHTPAEWKHFFVSRVLPDYCENNSLTLSEVAPYLSGKTNEQVVKASEPVSAPEDDQATSVTSDTQEAYQCTNCFTVGSVKWRHDNEGKLICYECAKFMRRHGYHRPSTTWSIGESVDNGQSGIHGRPPPVTDAQNDFGTQVILLEDSSLAGGRQPDPLLTTEGNASLPTPLPRDNSQIPRLKPLPFQPEPSTTSRPPGPNESRKRRAGGGSQSQSTQESNQSGIQGQTLNYSLQSESQSQTEPSQDLAAKMGEAQSKESDAQTQWSTWSARDASPKAAAAFPLSTGGKRKQPQDGLGGTNIQQHHSLGTENTAPGPPRTLPTTDLKWDDELSHLTTPSNPPKRVRTDPAYSPLFVSEHHNSNEEHEWNEGSELTLDADNSGSVASYHHQPSEQFETAQESVQEYETGPEELPRAYNEGRTTAALFQDIEDRLDRALELPQPLGRFDVVGFGPSAMRQHGNLMENDTNVTRGREITESGHRRDPPKLEIMTEDHSFSEPPLLLPPHVPTLGSSPASRDMSGPTENAKGKEKQVEEQTEQVQTREGSSPEPDGHETDEWIALQRSLHPHVPNLEPVLFKAVESTSFDFGLANEVVDIMLANRRRIMNEQQRQNRVSGVGRSTVLPEADLDMESLLPQTMRGVWTETDDSLLLSPDESDMTKVLRKHGRDICDTRFVFLAEFVED</sequence>
<dbReference type="Pfam" id="PF08914">
    <property type="entry name" value="Myb_Rap1"/>
    <property type="match status" value="1"/>
</dbReference>
<feature type="compositionally biased region" description="Polar residues" evidence="10">
    <location>
        <begin position="278"/>
        <end position="287"/>
    </location>
</feature>
<dbReference type="InterPro" id="IPR038104">
    <property type="entry name" value="Rap1_C_sf"/>
</dbReference>
<dbReference type="HOGENOM" id="CLU_301477_0_0_1"/>
<dbReference type="GO" id="GO:0042162">
    <property type="term" value="F:telomeric DNA binding"/>
    <property type="evidence" value="ECO:0007669"/>
    <property type="project" value="TreeGrafter"/>
</dbReference>
<feature type="region of interest" description="Disordered" evidence="10">
    <location>
        <begin position="190"/>
        <end position="290"/>
    </location>
</feature>
<feature type="region of interest" description="Disordered" evidence="10">
    <location>
        <begin position="432"/>
        <end position="460"/>
    </location>
</feature>
<dbReference type="CDD" id="cd11655">
    <property type="entry name" value="rap1_myb-like"/>
    <property type="match status" value="1"/>
</dbReference>
<evidence type="ECO:0000256" key="2">
    <source>
        <dbReference type="ARBA" id="ARBA00022454"/>
    </source>
</evidence>
<feature type="region of interest" description="Disordered" evidence="10">
    <location>
        <begin position="791"/>
        <end position="879"/>
    </location>
</feature>
<proteinExistence type="inferred from homology"/>
<evidence type="ECO:0000256" key="9">
    <source>
        <dbReference type="RuleBase" id="RU367107"/>
    </source>
</evidence>
<evidence type="ECO:0000313" key="13">
    <source>
        <dbReference type="Proteomes" id="UP000054466"/>
    </source>
</evidence>
<dbReference type="InterPro" id="IPR000679">
    <property type="entry name" value="Znf_GATA"/>
</dbReference>
<dbReference type="VEuPathDB" id="FungiDB:PV07_10138"/>
<evidence type="ECO:0000259" key="11">
    <source>
        <dbReference type="PROSITE" id="PS50114"/>
    </source>
</evidence>
<dbReference type="PROSITE" id="PS50114">
    <property type="entry name" value="GATA_ZN_FINGER_2"/>
    <property type="match status" value="1"/>
</dbReference>
<evidence type="ECO:0000256" key="6">
    <source>
        <dbReference type="ARBA" id="ARBA00023163"/>
    </source>
</evidence>
<evidence type="ECO:0000256" key="1">
    <source>
        <dbReference type="ARBA" id="ARBA00010467"/>
    </source>
</evidence>
<dbReference type="Gene3D" id="1.10.10.60">
    <property type="entry name" value="Homeodomain-like"/>
    <property type="match status" value="1"/>
</dbReference>
<dbReference type="AlphaFoldDB" id="A0A0D2CLI1"/>
<comment type="subunit">
    <text evidence="9">Homodimer.</text>
</comment>
<dbReference type="SUPFAM" id="SSF46689">
    <property type="entry name" value="Homeodomain-like"/>
    <property type="match status" value="1"/>
</dbReference>
<evidence type="ECO:0000256" key="3">
    <source>
        <dbReference type="ARBA" id="ARBA00022895"/>
    </source>
</evidence>
<feature type="compositionally biased region" description="Low complexity" evidence="10">
    <location>
        <begin position="596"/>
        <end position="606"/>
    </location>
</feature>
<dbReference type="GO" id="GO:0010833">
    <property type="term" value="P:telomere maintenance via telomere lengthening"/>
    <property type="evidence" value="ECO:0007669"/>
    <property type="project" value="UniProtKB-UniRule"/>
</dbReference>
<dbReference type="InterPro" id="IPR021661">
    <property type="entry name" value="Rap1_C"/>
</dbReference>
<keyword evidence="5" id="KW-0010">Activator</keyword>
<dbReference type="EMBL" id="KN847045">
    <property type="protein sequence ID" value="KIW24424.1"/>
    <property type="molecule type" value="Genomic_DNA"/>
</dbReference>
<keyword evidence="13" id="KW-1185">Reference proteome</keyword>
<keyword evidence="8" id="KW-0479">Metal-binding</keyword>
<feature type="compositionally biased region" description="Polar residues" evidence="10">
    <location>
        <begin position="432"/>
        <end position="447"/>
    </location>
</feature>
<keyword evidence="2 9" id="KW-0158">Chromosome</keyword>
<dbReference type="Gene3D" id="3.30.50.10">
    <property type="entry name" value="Erythroid Transcription Factor GATA-1, subunit A"/>
    <property type="match status" value="1"/>
</dbReference>
<dbReference type="GO" id="GO:0070187">
    <property type="term" value="C:shelterin complex"/>
    <property type="evidence" value="ECO:0007669"/>
    <property type="project" value="TreeGrafter"/>
</dbReference>
<comment type="similarity">
    <text evidence="1 9">Belongs to the RAP1 family.</text>
</comment>
<dbReference type="GeneID" id="27349332"/>
<dbReference type="InterPro" id="IPR009057">
    <property type="entry name" value="Homeodomain-like_sf"/>
</dbReference>
<feature type="compositionally biased region" description="Low complexity" evidence="10">
    <location>
        <begin position="558"/>
        <end position="571"/>
    </location>
</feature>
<feature type="region of interest" description="Disordered" evidence="10">
    <location>
        <begin position="1"/>
        <end position="21"/>
    </location>
</feature>
<comment type="function">
    <text evidence="9">Involved in the regulation of telomere length, clustering and has a specific role in telomere position effect (TPE).</text>
</comment>
<feature type="compositionally biased region" description="Basic and acidic residues" evidence="10">
    <location>
        <begin position="796"/>
        <end position="821"/>
    </location>
</feature>
<keyword evidence="8" id="KW-0862">Zinc</keyword>
<feature type="compositionally biased region" description="Polar residues" evidence="10">
    <location>
        <begin position="625"/>
        <end position="638"/>
    </location>
</feature>
<evidence type="ECO:0000256" key="4">
    <source>
        <dbReference type="ARBA" id="ARBA00023015"/>
    </source>
</evidence>
<protein>
    <recommendedName>
        <fullName evidence="9">DNA-binding protein RAP1</fullName>
    </recommendedName>
</protein>
<dbReference type="InterPro" id="IPR013088">
    <property type="entry name" value="Znf_NHR/GATA"/>
</dbReference>
<dbReference type="InterPro" id="IPR039595">
    <property type="entry name" value="TE2IP/Rap1"/>
</dbReference>
<gene>
    <name evidence="12" type="ORF">PV07_10138</name>
</gene>
<dbReference type="STRING" id="569365.A0A0D2CLI1"/>
<evidence type="ECO:0000313" key="12">
    <source>
        <dbReference type="EMBL" id="KIW24424.1"/>
    </source>
</evidence>
<name>A0A0D2CLI1_9EURO</name>
<feature type="domain" description="GATA-type" evidence="11">
    <location>
        <begin position="390"/>
        <end position="432"/>
    </location>
</feature>
<keyword evidence="7 9" id="KW-0539">Nucleus</keyword>
<dbReference type="SUPFAM" id="SSF57716">
    <property type="entry name" value="Glucocorticoid receptor-like (DNA-binding domain)"/>
    <property type="match status" value="1"/>
</dbReference>
<dbReference type="GO" id="GO:0031848">
    <property type="term" value="P:protection from non-homologous end joining at telomere"/>
    <property type="evidence" value="ECO:0007669"/>
    <property type="project" value="TreeGrafter"/>
</dbReference>
<feature type="compositionally biased region" description="Low complexity" evidence="10">
    <location>
        <begin position="538"/>
        <end position="549"/>
    </location>
</feature>
<dbReference type="GO" id="GO:0006355">
    <property type="term" value="P:regulation of DNA-templated transcription"/>
    <property type="evidence" value="ECO:0007669"/>
    <property type="project" value="InterPro"/>
</dbReference>
<keyword evidence="4" id="KW-0805">Transcription regulation</keyword>
<keyword evidence="8" id="KW-0863">Zinc-finger</keyword>
<comment type="subcellular location">
    <subcellularLocation>
        <location evidence="9">Nucleus</location>
    </subcellularLocation>
    <subcellularLocation>
        <location evidence="9">Chromosome</location>
        <location evidence="9">Telomere</location>
    </subcellularLocation>
</comment>
<dbReference type="Proteomes" id="UP000054466">
    <property type="component" value="Unassembled WGS sequence"/>
</dbReference>
<reference evidence="12 13" key="1">
    <citation type="submission" date="2015-01" db="EMBL/GenBank/DDBJ databases">
        <title>The Genome Sequence of Cladophialophora immunda CBS83496.</title>
        <authorList>
            <consortium name="The Broad Institute Genomics Platform"/>
            <person name="Cuomo C."/>
            <person name="de Hoog S."/>
            <person name="Gorbushina A."/>
            <person name="Stielow B."/>
            <person name="Teixiera M."/>
            <person name="Abouelleil A."/>
            <person name="Chapman S.B."/>
            <person name="Priest M."/>
            <person name="Young S.K."/>
            <person name="Wortman J."/>
            <person name="Nusbaum C."/>
            <person name="Birren B."/>
        </authorList>
    </citation>
    <scope>NUCLEOTIDE SEQUENCE [LARGE SCALE GENOMIC DNA]</scope>
    <source>
        <strain evidence="12 13">CBS 83496</strain>
    </source>
</reference>
<feature type="compositionally biased region" description="Basic and acidic residues" evidence="10">
    <location>
        <begin position="682"/>
        <end position="694"/>
    </location>
</feature>
<feature type="compositionally biased region" description="Polar residues" evidence="10">
    <location>
        <begin position="717"/>
        <end position="729"/>
    </location>
</feature>
<evidence type="ECO:0000256" key="5">
    <source>
        <dbReference type="ARBA" id="ARBA00023159"/>
    </source>
</evidence>
<dbReference type="PANTHER" id="PTHR16466">
    <property type="entry name" value="TELOMERE REPEAT-BINDING FACTOR 2-INTERACTING PROTEIN 1"/>
    <property type="match status" value="1"/>
</dbReference>
<dbReference type="OrthoDB" id="435460at2759"/>
<feature type="compositionally biased region" description="Basic and acidic residues" evidence="10">
    <location>
        <begin position="264"/>
        <end position="275"/>
    </location>
</feature>
<keyword evidence="6" id="KW-0804">Transcription</keyword>
<dbReference type="GO" id="GO:0008270">
    <property type="term" value="F:zinc ion binding"/>
    <property type="evidence" value="ECO:0007669"/>
    <property type="project" value="UniProtKB-KW"/>
</dbReference>
<dbReference type="Pfam" id="PF11626">
    <property type="entry name" value="Rap1_C"/>
    <property type="match status" value="1"/>
</dbReference>
<keyword evidence="3 9" id="KW-0779">Telomere</keyword>
<dbReference type="Gene3D" id="1.10.10.2170">
    <property type="match status" value="1"/>
</dbReference>
<dbReference type="InterPro" id="IPR015010">
    <property type="entry name" value="TERF2IP_Myb"/>
</dbReference>